<dbReference type="AlphaFoldDB" id="A0A4Y2NUR3"/>
<sequence length="141" mass="15628">HQFFACSNNSQDPDRSHPHIFTPNSSRLFNSQTRVSSTQCAITGLVLQAMGKKLLVYCSRQSTASMERQAIIICQIEVACGGGVPLNQITNLTLTETRPRCLKVNKPRKAPHPFFVTSEMRSGKSIICSSSAIKRVNRFSD</sequence>
<evidence type="ECO:0000313" key="1">
    <source>
        <dbReference type="EMBL" id="GBN42623.1"/>
    </source>
</evidence>
<accession>A0A4Y2NUR3</accession>
<name>A0A4Y2NUR3_ARAVE</name>
<comment type="caution">
    <text evidence="1">The sequence shown here is derived from an EMBL/GenBank/DDBJ whole genome shotgun (WGS) entry which is preliminary data.</text>
</comment>
<feature type="non-terminal residue" evidence="1">
    <location>
        <position position="1"/>
    </location>
</feature>
<evidence type="ECO:0000313" key="2">
    <source>
        <dbReference type="Proteomes" id="UP000499080"/>
    </source>
</evidence>
<keyword evidence="2" id="KW-1185">Reference proteome</keyword>
<gene>
    <name evidence="1" type="ORF">AVEN_211675_1</name>
</gene>
<dbReference type="Proteomes" id="UP000499080">
    <property type="component" value="Unassembled WGS sequence"/>
</dbReference>
<dbReference type="EMBL" id="BGPR01129646">
    <property type="protein sequence ID" value="GBN42623.1"/>
    <property type="molecule type" value="Genomic_DNA"/>
</dbReference>
<organism evidence="1 2">
    <name type="scientific">Araneus ventricosus</name>
    <name type="common">Orbweaver spider</name>
    <name type="synonym">Epeira ventricosa</name>
    <dbReference type="NCBI Taxonomy" id="182803"/>
    <lineage>
        <taxon>Eukaryota</taxon>
        <taxon>Metazoa</taxon>
        <taxon>Ecdysozoa</taxon>
        <taxon>Arthropoda</taxon>
        <taxon>Chelicerata</taxon>
        <taxon>Arachnida</taxon>
        <taxon>Araneae</taxon>
        <taxon>Araneomorphae</taxon>
        <taxon>Entelegynae</taxon>
        <taxon>Araneoidea</taxon>
        <taxon>Araneidae</taxon>
        <taxon>Araneus</taxon>
    </lineage>
</organism>
<proteinExistence type="predicted"/>
<protein>
    <submittedName>
        <fullName evidence="1">Uncharacterized protein</fullName>
    </submittedName>
</protein>
<reference evidence="1 2" key="1">
    <citation type="journal article" date="2019" name="Sci. Rep.">
        <title>Orb-weaving spider Araneus ventricosus genome elucidates the spidroin gene catalogue.</title>
        <authorList>
            <person name="Kono N."/>
            <person name="Nakamura H."/>
            <person name="Ohtoshi R."/>
            <person name="Moran D.A.P."/>
            <person name="Shinohara A."/>
            <person name="Yoshida Y."/>
            <person name="Fujiwara M."/>
            <person name="Mori M."/>
            <person name="Tomita M."/>
            <person name="Arakawa K."/>
        </authorList>
    </citation>
    <scope>NUCLEOTIDE SEQUENCE [LARGE SCALE GENOMIC DNA]</scope>
</reference>